<name>A0A9Q6Z381_MYROD</name>
<gene>
    <name evidence="2" type="ORF">I6I88_13305</name>
</gene>
<evidence type="ECO:0000313" key="2">
    <source>
        <dbReference type="EMBL" id="QQT99183.1"/>
    </source>
</evidence>
<proteinExistence type="predicted"/>
<evidence type="ECO:0000256" key="1">
    <source>
        <dbReference type="SAM" id="SignalP"/>
    </source>
</evidence>
<organism evidence="2 3">
    <name type="scientific">Myroides odoratus</name>
    <name type="common">Flavobacterium odoratum</name>
    <dbReference type="NCBI Taxonomy" id="256"/>
    <lineage>
        <taxon>Bacteria</taxon>
        <taxon>Pseudomonadati</taxon>
        <taxon>Bacteroidota</taxon>
        <taxon>Flavobacteriia</taxon>
        <taxon>Flavobacteriales</taxon>
        <taxon>Flavobacteriaceae</taxon>
        <taxon>Myroides</taxon>
    </lineage>
</organism>
<feature type="signal peptide" evidence="1">
    <location>
        <begin position="1"/>
        <end position="21"/>
    </location>
</feature>
<accession>A0A9Q6Z381</accession>
<dbReference type="EMBL" id="CP068108">
    <property type="protein sequence ID" value="QQT99183.1"/>
    <property type="molecule type" value="Genomic_DNA"/>
</dbReference>
<dbReference type="PROSITE" id="PS51257">
    <property type="entry name" value="PROKAR_LIPOPROTEIN"/>
    <property type="match status" value="1"/>
</dbReference>
<protein>
    <submittedName>
        <fullName evidence="2">Uncharacterized protein</fullName>
    </submittedName>
</protein>
<dbReference type="Proteomes" id="UP000596202">
    <property type="component" value="Chromosome"/>
</dbReference>
<dbReference type="GeneID" id="93528647"/>
<dbReference type="RefSeq" id="WP_002986949.1">
    <property type="nucleotide sequence ID" value="NZ_CP068108.1"/>
</dbReference>
<sequence>MKKLVLLALALTLFSCTQESNSPLEPTLEKDVQAFTYTDGVTVYFENNTSYNLHLQLNIKPRYMDLSTGILNDTENLMPNGLWIGNSISSNTNKYYNYGHCYPFKDLLNEAGISDSSIDYLNVIRRYLISSIRLKHPVTGEIIQLSPFDSQYNSSSSLLSGVIFTNNTLSSPWGKEVFYKEGPQDYTVLLPNGLTHRFRLTLDTTSYKLVLTVDEY</sequence>
<feature type="chain" id="PRO_5040153774" evidence="1">
    <location>
        <begin position="22"/>
        <end position="216"/>
    </location>
</feature>
<dbReference type="AlphaFoldDB" id="A0A9Q6Z381"/>
<keyword evidence="1" id="KW-0732">Signal</keyword>
<reference evidence="2 3" key="1">
    <citation type="submission" date="2021-01" db="EMBL/GenBank/DDBJ databases">
        <title>FDA dAtabase for Regulatory Grade micrObial Sequences (FDA-ARGOS): Supporting development and validation of Infectious Disease Dx tests.</title>
        <authorList>
            <person name="Sproer C."/>
            <person name="Gronow S."/>
            <person name="Severitt S."/>
            <person name="Schroder I."/>
            <person name="Tallon L."/>
            <person name="Sadzewicz L."/>
            <person name="Zhao X."/>
            <person name="Boylan J."/>
            <person name="Ott S."/>
            <person name="Bowen H."/>
            <person name="Vavikolanu K."/>
            <person name="Mehta A."/>
            <person name="Aluvathingal J."/>
            <person name="Nadendla S."/>
            <person name="Lowell S."/>
            <person name="Myers T."/>
            <person name="Yan Y."/>
            <person name="Sichtig H."/>
        </authorList>
    </citation>
    <scope>NUCLEOTIDE SEQUENCE [LARGE SCALE GENOMIC DNA]</scope>
    <source>
        <strain evidence="2 3">FDAARGOS_1131</strain>
    </source>
</reference>
<evidence type="ECO:0000313" key="3">
    <source>
        <dbReference type="Proteomes" id="UP000596202"/>
    </source>
</evidence>